<dbReference type="GO" id="GO:0016757">
    <property type="term" value="F:glycosyltransferase activity"/>
    <property type="evidence" value="ECO:0007669"/>
    <property type="project" value="TreeGrafter"/>
</dbReference>
<organism evidence="1 2">
    <name type="scientific">Halomicrobium zhouii</name>
    <dbReference type="NCBI Taxonomy" id="767519"/>
    <lineage>
        <taxon>Archaea</taxon>
        <taxon>Methanobacteriati</taxon>
        <taxon>Methanobacteriota</taxon>
        <taxon>Stenosarchaea group</taxon>
        <taxon>Halobacteria</taxon>
        <taxon>Halobacteriales</taxon>
        <taxon>Haloarculaceae</taxon>
        <taxon>Halomicrobium</taxon>
    </lineage>
</organism>
<dbReference type="RefSeq" id="WP_089813321.1">
    <property type="nucleotide sequence ID" value="NZ_FOZK01000001.1"/>
</dbReference>
<dbReference type="Pfam" id="PF13692">
    <property type="entry name" value="Glyco_trans_1_4"/>
    <property type="match status" value="1"/>
</dbReference>
<dbReference type="STRING" id="767519.SAMN05216559_0362"/>
<accession>A0A1I6K8A3</accession>
<evidence type="ECO:0000313" key="1">
    <source>
        <dbReference type="EMBL" id="SFR87493.1"/>
    </source>
</evidence>
<name>A0A1I6K8A3_9EURY</name>
<dbReference type="CDD" id="cd03801">
    <property type="entry name" value="GT4_PimA-like"/>
    <property type="match status" value="1"/>
</dbReference>
<dbReference type="EMBL" id="FOZK01000001">
    <property type="protein sequence ID" value="SFR87493.1"/>
    <property type="molecule type" value="Genomic_DNA"/>
</dbReference>
<dbReference type="Gene3D" id="3.40.50.2000">
    <property type="entry name" value="Glycogen Phosphorylase B"/>
    <property type="match status" value="1"/>
</dbReference>
<dbReference type="SUPFAM" id="SSF53756">
    <property type="entry name" value="UDP-Glycosyltransferase/glycogen phosphorylase"/>
    <property type="match status" value="1"/>
</dbReference>
<protein>
    <submittedName>
        <fullName evidence="1">Glycosyltransferase involved in cell wall bisynthesis</fullName>
    </submittedName>
</protein>
<keyword evidence="2" id="KW-1185">Reference proteome</keyword>
<gene>
    <name evidence="1" type="ORF">SAMN05216559_0362</name>
</gene>
<reference evidence="1 2" key="1">
    <citation type="submission" date="2016-10" db="EMBL/GenBank/DDBJ databases">
        <authorList>
            <person name="de Groot N.N."/>
        </authorList>
    </citation>
    <scope>NUCLEOTIDE SEQUENCE [LARGE SCALE GENOMIC DNA]</scope>
    <source>
        <strain evidence="1 2">CGMCC 1.10457</strain>
    </source>
</reference>
<evidence type="ECO:0000313" key="2">
    <source>
        <dbReference type="Proteomes" id="UP000199062"/>
    </source>
</evidence>
<dbReference type="PANTHER" id="PTHR45947">
    <property type="entry name" value="SULFOQUINOVOSYL TRANSFERASE SQD2"/>
    <property type="match status" value="1"/>
</dbReference>
<sequence length="337" mass="37736">MTSRICLVGEFEKDPDEAMRKTAQEYVAQLQSEFDVLPINASECFRPSNVRSIVAFDPDAIHFIPGPSIYSFAYTKFVGSLTDATVIHSAPHHGFHDLDGDIYYQSSHRLRKLIPALQPDKLLVQSPESKQFFEKHGVDCEYLFSGVSLDTHKPVSTDRKTELQEKYNLPVDEHLTLHVGSLKEWRNIPVLPDVIDESTQLVVVGSTATQEEKAVQRQLEAAGAIVIHEYIENIEEIYSAADLYVFPTQEQVACCDVPLTVLEAMATNLPVLTTTFGGLPVMFDEGDGLFFGDDPDQLSTKFDEARRVEEPNTREMVDPYSWSQAGEALATVYSRLS</sequence>
<dbReference type="OrthoDB" id="132546at2157"/>
<keyword evidence="1" id="KW-0808">Transferase</keyword>
<proteinExistence type="predicted"/>
<dbReference type="Proteomes" id="UP000199062">
    <property type="component" value="Unassembled WGS sequence"/>
</dbReference>
<dbReference type="PANTHER" id="PTHR45947:SF3">
    <property type="entry name" value="SULFOQUINOVOSYL TRANSFERASE SQD2"/>
    <property type="match status" value="1"/>
</dbReference>
<dbReference type="InterPro" id="IPR050194">
    <property type="entry name" value="Glycosyltransferase_grp1"/>
</dbReference>
<dbReference type="AlphaFoldDB" id="A0A1I6K8A3"/>